<dbReference type="InterPro" id="IPR033690">
    <property type="entry name" value="Adenylat_kinase_CS"/>
</dbReference>
<feature type="domain" description="Adenylate kinase active site lid" evidence="10">
    <location>
        <begin position="155"/>
        <end position="190"/>
    </location>
</feature>
<evidence type="ECO:0000256" key="8">
    <source>
        <dbReference type="ARBA" id="ARBA00031517"/>
    </source>
</evidence>
<dbReference type="EMBL" id="CP001576">
    <property type="protein sequence ID" value="ACO69632.1"/>
    <property type="molecule type" value="Genomic_DNA"/>
</dbReference>
<dbReference type="KEGG" id="mis:MICPUN_91735"/>
<keyword evidence="7 9" id="KW-0418">Kinase</keyword>
<gene>
    <name evidence="11" type="ORF">MICPUN_91735</name>
</gene>
<dbReference type="Pfam" id="PF00406">
    <property type="entry name" value="ADK"/>
    <property type="match status" value="1"/>
</dbReference>
<dbReference type="InterPro" id="IPR007862">
    <property type="entry name" value="Adenylate_kinase_lid-dom"/>
</dbReference>
<keyword evidence="5 9" id="KW-0808">Transferase</keyword>
<dbReference type="HAMAP" id="MF_00235">
    <property type="entry name" value="Adenylate_kinase_Adk"/>
    <property type="match status" value="1"/>
</dbReference>
<dbReference type="EC" id="2.7.4.3" evidence="4"/>
<dbReference type="NCBIfam" id="NF011100">
    <property type="entry name" value="PRK14527.1"/>
    <property type="match status" value="1"/>
</dbReference>
<dbReference type="InParanoid" id="C1FHZ1"/>
<dbReference type="SUPFAM" id="SSF52540">
    <property type="entry name" value="P-loop containing nucleoside triphosphate hydrolases"/>
    <property type="match status" value="1"/>
</dbReference>
<dbReference type="NCBIfam" id="TIGR01351">
    <property type="entry name" value="adk"/>
    <property type="match status" value="1"/>
</dbReference>
<accession>C1FHZ1</accession>
<dbReference type="GeneID" id="8246652"/>
<comment type="similarity">
    <text evidence="3 9">Belongs to the adenylate kinase family.</text>
</comment>
<evidence type="ECO:0000256" key="2">
    <source>
        <dbReference type="ARBA" id="ARBA00003053"/>
    </source>
</evidence>
<dbReference type="Proteomes" id="UP000002009">
    <property type="component" value="Chromosome 10"/>
</dbReference>
<dbReference type="FunCoup" id="C1FHZ1">
    <property type="interactions" value="1656"/>
</dbReference>
<dbReference type="InterPro" id="IPR027417">
    <property type="entry name" value="P-loop_NTPase"/>
</dbReference>
<evidence type="ECO:0000256" key="6">
    <source>
        <dbReference type="ARBA" id="ARBA00022741"/>
    </source>
</evidence>
<comment type="function">
    <text evidence="2">Catalyzes the reversible transfer of the terminal phosphate group between ATP and AMP. Plays an important role in cellular energy homeostasis and in adenine nucleotide metabolism.</text>
</comment>
<dbReference type="AlphaFoldDB" id="C1FHZ1"/>
<dbReference type="Gene3D" id="3.40.50.300">
    <property type="entry name" value="P-loop containing nucleotide triphosphate hydrolases"/>
    <property type="match status" value="1"/>
</dbReference>
<proteinExistence type="inferred from homology"/>
<evidence type="ECO:0000256" key="5">
    <source>
        <dbReference type="ARBA" id="ARBA00022679"/>
    </source>
</evidence>
<dbReference type="eggNOG" id="KOG3078">
    <property type="taxonomic scope" value="Eukaryota"/>
</dbReference>
<evidence type="ECO:0000313" key="11">
    <source>
        <dbReference type="EMBL" id="ACO69632.1"/>
    </source>
</evidence>
<dbReference type="FunFam" id="3.40.50.300:FF:000106">
    <property type="entry name" value="Adenylate kinase mitochondrial"/>
    <property type="match status" value="1"/>
</dbReference>
<dbReference type="RefSeq" id="XP_002508374.1">
    <property type="nucleotide sequence ID" value="XM_002508328.1"/>
</dbReference>
<keyword evidence="12" id="KW-1185">Reference proteome</keyword>
<evidence type="ECO:0000313" key="12">
    <source>
        <dbReference type="Proteomes" id="UP000002009"/>
    </source>
</evidence>
<dbReference type="InterPro" id="IPR000850">
    <property type="entry name" value="Adenylat/UMP-CMP_kin"/>
</dbReference>
<protein>
    <recommendedName>
        <fullName evidence="4">adenylate kinase</fullName>
        <ecNumber evidence="4">2.7.4.3</ecNumber>
    </recommendedName>
    <alternativeName>
        <fullName evidence="8">ATP:AMP phosphotransferase</fullName>
    </alternativeName>
</protein>
<evidence type="ECO:0000256" key="9">
    <source>
        <dbReference type="RuleBase" id="RU003330"/>
    </source>
</evidence>
<dbReference type="STRING" id="296587.C1FHZ1"/>
<dbReference type="NCBIfam" id="NF001381">
    <property type="entry name" value="PRK00279.1-3"/>
    <property type="match status" value="1"/>
</dbReference>
<evidence type="ECO:0000256" key="4">
    <source>
        <dbReference type="ARBA" id="ARBA00012955"/>
    </source>
</evidence>
<dbReference type="PROSITE" id="PS00113">
    <property type="entry name" value="ADENYLATE_KINASE"/>
    <property type="match status" value="1"/>
</dbReference>
<evidence type="ECO:0000256" key="3">
    <source>
        <dbReference type="ARBA" id="ARBA00007220"/>
    </source>
</evidence>
<dbReference type="GO" id="GO:0004017">
    <property type="term" value="F:AMP kinase activity"/>
    <property type="evidence" value="ECO:0007669"/>
    <property type="project" value="UniProtKB-EC"/>
</dbReference>
<evidence type="ECO:0000256" key="7">
    <source>
        <dbReference type="ARBA" id="ARBA00022777"/>
    </source>
</evidence>
<dbReference type="GO" id="GO:0005524">
    <property type="term" value="F:ATP binding"/>
    <property type="evidence" value="ECO:0007669"/>
    <property type="project" value="InterPro"/>
</dbReference>
<reference evidence="11 12" key="1">
    <citation type="journal article" date="2009" name="Science">
        <title>Green evolution and dynamic adaptations revealed by genomes of the marine picoeukaryotes Micromonas.</title>
        <authorList>
            <person name="Worden A.Z."/>
            <person name="Lee J.H."/>
            <person name="Mock T."/>
            <person name="Rouze P."/>
            <person name="Simmons M.P."/>
            <person name="Aerts A.L."/>
            <person name="Allen A.E."/>
            <person name="Cuvelier M.L."/>
            <person name="Derelle E."/>
            <person name="Everett M.V."/>
            <person name="Foulon E."/>
            <person name="Grimwood J."/>
            <person name="Gundlach H."/>
            <person name="Henrissat B."/>
            <person name="Napoli C."/>
            <person name="McDonald S.M."/>
            <person name="Parker M.S."/>
            <person name="Rombauts S."/>
            <person name="Salamov A."/>
            <person name="Von Dassow P."/>
            <person name="Badger J.H."/>
            <person name="Coutinho P.M."/>
            <person name="Demir E."/>
            <person name="Dubchak I."/>
            <person name="Gentemann C."/>
            <person name="Eikrem W."/>
            <person name="Gready J.E."/>
            <person name="John U."/>
            <person name="Lanier W."/>
            <person name="Lindquist E.A."/>
            <person name="Lucas S."/>
            <person name="Mayer K.F."/>
            <person name="Moreau H."/>
            <person name="Not F."/>
            <person name="Otillar R."/>
            <person name="Panaud O."/>
            <person name="Pangilinan J."/>
            <person name="Paulsen I."/>
            <person name="Piegu B."/>
            <person name="Poliakov A."/>
            <person name="Robbens S."/>
            <person name="Schmutz J."/>
            <person name="Toulza E."/>
            <person name="Wyss T."/>
            <person name="Zelensky A."/>
            <person name="Zhou K."/>
            <person name="Armbrust E.V."/>
            <person name="Bhattacharya D."/>
            <person name="Goodenough U.W."/>
            <person name="Van de Peer Y."/>
            <person name="Grigoriev I.V."/>
        </authorList>
    </citation>
    <scope>NUCLEOTIDE SEQUENCE [LARGE SCALE GENOMIC DNA]</scope>
    <source>
        <strain evidence="12">RCC299 / NOUM17</strain>
    </source>
</reference>
<keyword evidence="6" id="KW-0547">Nucleotide-binding</keyword>
<evidence type="ECO:0000259" key="10">
    <source>
        <dbReference type="Pfam" id="PF05191"/>
    </source>
</evidence>
<dbReference type="PRINTS" id="PR00094">
    <property type="entry name" value="ADENYLTKNASE"/>
</dbReference>
<dbReference type="InterPro" id="IPR006259">
    <property type="entry name" value="Adenyl_kin_sub"/>
</dbReference>
<evidence type="ECO:0000256" key="1">
    <source>
        <dbReference type="ARBA" id="ARBA00000582"/>
    </source>
</evidence>
<comment type="catalytic activity">
    <reaction evidence="1">
        <text>AMP + ATP = 2 ADP</text>
        <dbReference type="Rhea" id="RHEA:12973"/>
        <dbReference type="ChEBI" id="CHEBI:30616"/>
        <dbReference type="ChEBI" id="CHEBI:456215"/>
        <dbReference type="ChEBI" id="CHEBI:456216"/>
        <dbReference type="EC" id="2.7.4.3"/>
    </reaction>
</comment>
<organism evidence="11 12">
    <name type="scientific">Micromonas commoda (strain RCC299 / NOUM17 / CCMP2709)</name>
    <name type="common">Picoplanktonic green alga</name>
    <dbReference type="NCBI Taxonomy" id="296587"/>
    <lineage>
        <taxon>Eukaryota</taxon>
        <taxon>Viridiplantae</taxon>
        <taxon>Chlorophyta</taxon>
        <taxon>Mamiellophyceae</taxon>
        <taxon>Mamiellales</taxon>
        <taxon>Mamiellaceae</taxon>
        <taxon>Micromonas</taxon>
    </lineage>
</organism>
<dbReference type="PANTHER" id="PTHR23359">
    <property type="entry name" value="NUCLEOTIDE KINASE"/>
    <property type="match status" value="1"/>
</dbReference>
<name>C1FHZ1_MICCC</name>
<dbReference type="Pfam" id="PF05191">
    <property type="entry name" value="ADK_lid"/>
    <property type="match status" value="1"/>
</dbReference>
<sequence length="241" mass="26226">MADALAEMSTDALMREIQRRLDCQSKPDKRLILVGPPGCGKGTQSPKIKAEHCLCHLATGDMLRAAVKAGTPNGVRAKTAMESGALVSDDIVVGIIEEAIKDVSCRNGFILDGFPRTVPQAKMLDEMLGKKGVAVDNVLDFQIPDEVLVERIEGRWIHAASGRSYHTKFSPPKIAGVDDITGEPLMKRKDDNAATLKSRLDAFHAQTQPVIDYYKSRGKVNVIHANKPSKNVEEQIASALK</sequence>
<dbReference type="OrthoDB" id="439792at2759"/>
<dbReference type="OMA" id="HYKVDAA"/>
<dbReference type="CDD" id="cd01428">
    <property type="entry name" value="ADK"/>
    <property type="match status" value="1"/>
</dbReference>